<feature type="non-terminal residue" evidence="1">
    <location>
        <position position="27"/>
    </location>
</feature>
<name>A0A6J4QTP8_9ACTN</name>
<dbReference type="EMBL" id="CADCVB010000240">
    <property type="protein sequence ID" value="CAA9453310.1"/>
    <property type="molecule type" value="Genomic_DNA"/>
</dbReference>
<feature type="non-terminal residue" evidence="1">
    <location>
        <position position="1"/>
    </location>
</feature>
<protein>
    <submittedName>
        <fullName evidence="1">Uncharacterized protein</fullName>
    </submittedName>
</protein>
<organism evidence="1">
    <name type="scientific">uncultured Rubrobacteraceae bacterium</name>
    <dbReference type="NCBI Taxonomy" id="349277"/>
    <lineage>
        <taxon>Bacteria</taxon>
        <taxon>Bacillati</taxon>
        <taxon>Actinomycetota</taxon>
        <taxon>Rubrobacteria</taxon>
        <taxon>Rubrobacterales</taxon>
        <taxon>Rubrobacteraceae</taxon>
        <taxon>environmental samples</taxon>
    </lineage>
</organism>
<dbReference type="AlphaFoldDB" id="A0A6J4QTP8"/>
<proteinExistence type="predicted"/>
<reference evidence="1" key="1">
    <citation type="submission" date="2020-02" db="EMBL/GenBank/DDBJ databases">
        <authorList>
            <person name="Meier V. D."/>
        </authorList>
    </citation>
    <scope>NUCLEOTIDE SEQUENCE</scope>
    <source>
        <strain evidence="1">AVDCRST_MAG78</strain>
    </source>
</reference>
<sequence length="27" mass="3109">YRLVRRIPARVRADGGYRASHRGKIAL</sequence>
<accession>A0A6J4QTP8</accession>
<gene>
    <name evidence="1" type="ORF">AVDCRST_MAG78-3672</name>
</gene>
<evidence type="ECO:0000313" key="1">
    <source>
        <dbReference type="EMBL" id="CAA9453310.1"/>
    </source>
</evidence>